<comment type="similarity">
    <text evidence="3">Belongs to the sulfatase family.</text>
</comment>
<dbReference type="SUPFAM" id="SSF53649">
    <property type="entry name" value="Alkaline phosphatase-like"/>
    <property type="match status" value="1"/>
</dbReference>
<evidence type="ECO:0000259" key="12">
    <source>
        <dbReference type="Pfam" id="PF16332"/>
    </source>
</evidence>
<dbReference type="CDD" id="cd16144">
    <property type="entry name" value="ARS_like"/>
    <property type="match status" value="1"/>
</dbReference>
<dbReference type="Gene3D" id="2.60.40.10">
    <property type="entry name" value="Immunoglobulins"/>
    <property type="match status" value="1"/>
</dbReference>
<dbReference type="RefSeq" id="WP_209146478.1">
    <property type="nucleotide sequence ID" value="NZ_JAGHKP010000003.1"/>
</dbReference>
<dbReference type="Pfam" id="PF00884">
    <property type="entry name" value="Sulfatase"/>
    <property type="match status" value="1"/>
</dbReference>
<evidence type="ECO:0000256" key="9">
    <source>
        <dbReference type="SAM" id="SignalP"/>
    </source>
</evidence>
<evidence type="ECO:0000313" key="14">
    <source>
        <dbReference type="Proteomes" id="UP000679126"/>
    </source>
</evidence>
<dbReference type="PANTHER" id="PTHR42693:SF42">
    <property type="entry name" value="ARYLSULFATASE G"/>
    <property type="match status" value="1"/>
</dbReference>
<dbReference type="InterPro" id="IPR013783">
    <property type="entry name" value="Ig-like_fold"/>
</dbReference>
<dbReference type="InterPro" id="IPR012480">
    <property type="entry name" value="Hepar_II_III_C"/>
</dbReference>
<dbReference type="Proteomes" id="UP000679126">
    <property type="component" value="Unassembled WGS sequence"/>
</dbReference>
<dbReference type="Gene3D" id="3.30.1120.10">
    <property type="match status" value="1"/>
</dbReference>
<evidence type="ECO:0000256" key="8">
    <source>
        <dbReference type="SAM" id="MobiDB-lite"/>
    </source>
</evidence>
<feature type="domain" description="Heparinase II N-terminal" evidence="12">
    <location>
        <begin position="471"/>
        <end position="915"/>
    </location>
</feature>
<dbReference type="Gene3D" id="3.40.720.10">
    <property type="entry name" value="Alkaline Phosphatase, subunit A"/>
    <property type="match status" value="1"/>
</dbReference>
<feature type="region of interest" description="Disordered" evidence="8">
    <location>
        <begin position="623"/>
        <end position="642"/>
    </location>
</feature>
<gene>
    <name evidence="13" type="ORF">J7I43_14705</name>
</gene>
<evidence type="ECO:0000256" key="4">
    <source>
        <dbReference type="ARBA" id="ARBA00022723"/>
    </source>
</evidence>
<accession>A0ABS3YFL3</accession>
<feature type="domain" description="Heparinase II/III-like C-terminal" evidence="11">
    <location>
        <begin position="935"/>
        <end position="1119"/>
    </location>
</feature>
<dbReference type="Gene3D" id="1.50.10.100">
    <property type="entry name" value="Chondroitin AC/alginate lyase"/>
    <property type="match status" value="1"/>
</dbReference>
<evidence type="ECO:0000256" key="2">
    <source>
        <dbReference type="ARBA" id="ARBA00004196"/>
    </source>
</evidence>
<dbReference type="EMBL" id="JAGHKP010000003">
    <property type="protein sequence ID" value="MBO9153476.1"/>
    <property type="molecule type" value="Genomic_DNA"/>
</dbReference>
<dbReference type="Gene3D" id="2.70.98.70">
    <property type="match status" value="1"/>
</dbReference>
<keyword evidence="4" id="KW-0479">Metal-binding</keyword>
<keyword evidence="5 9" id="KW-0732">Signal</keyword>
<feature type="chain" id="PRO_5045481428" evidence="9">
    <location>
        <begin position="21"/>
        <end position="1272"/>
    </location>
</feature>
<dbReference type="InterPro" id="IPR050738">
    <property type="entry name" value="Sulfatase"/>
</dbReference>
<evidence type="ECO:0000259" key="11">
    <source>
        <dbReference type="Pfam" id="PF07940"/>
    </source>
</evidence>
<dbReference type="PANTHER" id="PTHR42693">
    <property type="entry name" value="ARYLSULFATASE FAMILY MEMBER"/>
    <property type="match status" value="1"/>
</dbReference>
<comment type="subcellular location">
    <subcellularLocation>
        <location evidence="2">Cell envelope</location>
    </subcellularLocation>
</comment>
<dbReference type="InterPro" id="IPR017850">
    <property type="entry name" value="Alkaline_phosphatase_core_sf"/>
</dbReference>
<dbReference type="InterPro" id="IPR032518">
    <property type="entry name" value="HepII_N"/>
</dbReference>
<dbReference type="Pfam" id="PF16332">
    <property type="entry name" value="DUF4962"/>
    <property type="match status" value="1"/>
</dbReference>
<evidence type="ECO:0000256" key="3">
    <source>
        <dbReference type="ARBA" id="ARBA00008779"/>
    </source>
</evidence>
<sequence>MKKILLLAGIAGLASFYLSARKPEEPIRPNFIFILTDDQGWTSVSAAMDNRHPDFKSNYYETPNIDRLGKEGMRFSRGYAPAALCTPSRRSIQFGQSPIHTGDATFAERYDPRKQKWITIPSLLKSVDAGYKTAHYGKWDLRAGIFPEDLGYDESDGDTGNNNGDLMTDSKTKWEQVHLTKDPKRTGTVTARALSFMQRQNRSGHPFYLQVSYYAPHVDIQAKEKTYEKYQRKKPGSIHDNPGWAAMLEDMDDGVGRILNMVEDLGIADNTYIIFLSDNGGVPSLPPPSTKHKLDMPSGKKTNNYPLRGGKWVLYEGGIRVPFIIKGPGIQPGSFCHKPVLGYDLLPTIGELAGNRTTLPDYLDGSSIKPLLADPAQGTVHRKDNDLFFHRYEKSYEHTTIIEGKYKLLKFWRTGKVELYDLENDLEEIHDLAKKQPEKTAALERKLMRHLEQQGAEVLGARRSFPGDYPALHPRYRQWPSPAADVLITDVPPALSWPVIGKNARYDVRLSKNEQFPLSQTIHAENIPWTIFNPHRALASGRWYWQYRVHNGEWSSVNTFRMPEKMQYSPSPSVEKLLSSIPAHHPRLLIGKNEELEFARQAAGSDDAAAIIKEADELLGDIPDSAPTLQRTGKKTGDYEDSKIKNSESKALGFRAMNHLSAYSQAYLLTRRQKYANKALQWAKAIARWDPEGATSVSDFGDAGCMLAMALAYDTFYGQLSGEDKKALLENIRVRASRFYKNWINDVDAKVLSAHVWQYDLHFFIQTALATFGDLKEARDWLTYSYELWTSRAPILGGTEGGWLEGAHYFMINVEALLGIPMIIRDYTGFDFIRNHPWYTGNPYWMLYSFPAGSFSDGFGDNVETNPSPGKDYLAYADALAKLTGSRAAATYAQKIEQTENITLADADMFRWLRLRYLLNVQRPPVLPDSAFTPARLFSDIGVADMHSNIGNTAKNLMVSMRASPYGGYGHMLADQNTFNILYGGKPLFYMSGHKVAMSDKHRLEWYKATIGHNGVLIDGKGQGFDSESYGWIPRFVNGRQLSYAAGDASVAYNGNSGKEKTGLKKFRRHLLLLHPDVVVVYDELEADHPASWSWYIHSPQQIVVDSARQYFHCALNDVSACAAFFSSQPVQWALADTFAVEAENWMERRDANGKLISYGNNQWHLNAATVGKTGKARFLAVMRIREGKQAFPCSINEKQEIVVGGWTLKAELNTSKPAMIRASRNDGKTFFSSGSDVTLLRENIHGKWVQTETADKTPEIVQQIPAPVKKR</sequence>
<proteinExistence type="inferred from homology"/>
<evidence type="ECO:0000256" key="5">
    <source>
        <dbReference type="ARBA" id="ARBA00022729"/>
    </source>
</evidence>
<dbReference type="InterPro" id="IPR000917">
    <property type="entry name" value="Sulfatase_N"/>
</dbReference>
<dbReference type="InterPro" id="IPR008929">
    <property type="entry name" value="Chondroitin_lyas"/>
</dbReference>
<keyword evidence="7" id="KW-0106">Calcium</keyword>
<evidence type="ECO:0000256" key="6">
    <source>
        <dbReference type="ARBA" id="ARBA00022801"/>
    </source>
</evidence>
<evidence type="ECO:0000259" key="10">
    <source>
        <dbReference type="Pfam" id="PF00884"/>
    </source>
</evidence>
<evidence type="ECO:0000256" key="1">
    <source>
        <dbReference type="ARBA" id="ARBA00001913"/>
    </source>
</evidence>
<dbReference type="Pfam" id="PF07940">
    <property type="entry name" value="Hepar_II_III_C"/>
    <property type="match status" value="1"/>
</dbReference>
<feature type="signal peptide" evidence="9">
    <location>
        <begin position="1"/>
        <end position="20"/>
    </location>
</feature>
<comment type="cofactor">
    <cofactor evidence="1">
        <name>Ca(2+)</name>
        <dbReference type="ChEBI" id="CHEBI:29108"/>
    </cofactor>
</comment>
<protein>
    <submittedName>
        <fullName evidence="13">DUF4962 domain-containing protein</fullName>
    </submittedName>
</protein>
<evidence type="ECO:0000313" key="13">
    <source>
        <dbReference type="EMBL" id="MBO9153476.1"/>
    </source>
</evidence>
<comment type="caution">
    <text evidence="13">The sequence shown here is derived from an EMBL/GenBank/DDBJ whole genome shotgun (WGS) entry which is preliminary data.</text>
</comment>
<feature type="domain" description="Sulfatase N-terminal" evidence="10">
    <location>
        <begin position="29"/>
        <end position="354"/>
    </location>
</feature>
<dbReference type="SUPFAM" id="SSF48230">
    <property type="entry name" value="Chondroitin AC/alginate lyase"/>
    <property type="match status" value="1"/>
</dbReference>
<keyword evidence="6" id="KW-0378">Hydrolase</keyword>
<keyword evidence="14" id="KW-1185">Reference proteome</keyword>
<reference evidence="14" key="1">
    <citation type="submission" date="2021-03" db="EMBL/GenBank/DDBJ databases">
        <title>Assistant Professor.</title>
        <authorList>
            <person name="Huq M.A."/>
        </authorList>
    </citation>
    <scope>NUCLEOTIDE SEQUENCE [LARGE SCALE GENOMIC DNA]</scope>
    <source>
        <strain evidence="14">MAH-28</strain>
    </source>
</reference>
<organism evidence="13 14">
    <name type="scientific">Chitinophaga chungangae</name>
    <dbReference type="NCBI Taxonomy" id="2821488"/>
    <lineage>
        <taxon>Bacteria</taxon>
        <taxon>Pseudomonadati</taxon>
        <taxon>Bacteroidota</taxon>
        <taxon>Chitinophagia</taxon>
        <taxon>Chitinophagales</taxon>
        <taxon>Chitinophagaceae</taxon>
        <taxon>Chitinophaga</taxon>
    </lineage>
</organism>
<evidence type="ECO:0000256" key="7">
    <source>
        <dbReference type="ARBA" id="ARBA00022837"/>
    </source>
</evidence>
<name>A0ABS3YFL3_9BACT</name>